<dbReference type="EMBL" id="KI964896">
    <property type="protein sequence ID" value="EUC27644.1"/>
    <property type="molecule type" value="Genomic_DNA"/>
</dbReference>
<feature type="signal peptide" evidence="2">
    <location>
        <begin position="1"/>
        <end position="21"/>
    </location>
</feature>
<name>W6XY48_COCC2</name>
<dbReference type="OrthoDB" id="1001765at2759"/>
<reference evidence="3 4" key="1">
    <citation type="journal article" date="2013" name="PLoS Genet.">
        <title>Comparative genome structure, secondary metabolite, and effector coding capacity across Cochliobolus pathogens.</title>
        <authorList>
            <person name="Condon B.J."/>
            <person name="Leng Y."/>
            <person name="Wu D."/>
            <person name="Bushley K.E."/>
            <person name="Ohm R.A."/>
            <person name="Otillar R."/>
            <person name="Martin J."/>
            <person name="Schackwitz W."/>
            <person name="Grimwood J."/>
            <person name="MohdZainudin N."/>
            <person name="Xue C."/>
            <person name="Wang R."/>
            <person name="Manning V.A."/>
            <person name="Dhillon B."/>
            <person name="Tu Z.J."/>
            <person name="Steffenson B.J."/>
            <person name="Salamov A."/>
            <person name="Sun H."/>
            <person name="Lowry S."/>
            <person name="LaButti K."/>
            <person name="Han J."/>
            <person name="Copeland A."/>
            <person name="Lindquist E."/>
            <person name="Barry K."/>
            <person name="Schmutz J."/>
            <person name="Baker S.E."/>
            <person name="Ciuffetti L.M."/>
            <person name="Grigoriev I.V."/>
            <person name="Zhong S."/>
            <person name="Turgeon B.G."/>
        </authorList>
    </citation>
    <scope>NUCLEOTIDE SEQUENCE [LARGE SCALE GENOMIC DNA]</scope>
    <source>
        <strain evidence="3 4">26-R-13</strain>
    </source>
</reference>
<proteinExistence type="predicted"/>
<accession>W6XY48</accession>
<dbReference type="AlphaFoldDB" id="W6XY48"/>
<evidence type="ECO:0000313" key="4">
    <source>
        <dbReference type="Proteomes" id="UP000053841"/>
    </source>
</evidence>
<evidence type="ECO:0000256" key="2">
    <source>
        <dbReference type="SAM" id="SignalP"/>
    </source>
</evidence>
<gene>
    <name evidence="3" type="ORF">COCCADRAFT_9815</name>
</gene>
<dbReference type="GeneID" id="19154513"/>
<dbReference type="HOGENOM" id="CLU_1578248_0_0_1"/>
<sequence length="169" mass="16754">MMYSGMTLTIAPLTLTMCGAGLQTGSPRESVNSAAVSRPTDAPTHPDAIETGANGASRSLSIVSTLSTALPSSVVSTANDGTQAISSVSEISSSPTTAIANSAVNGSACSFAGSMQPAMSLSASGPSASGILDGNGQLVSDAASFTPRTAHQNNIEISHFSSCSSILKL</sequence>
<organism evidence="3 4">
    <name type="scientific">Cochliobolus carbonum (strain 26-R-13)</name>
    <name type="common">Maize leaf spot fungus</name>
    <name type="synonym">Bipolaris zeicola</name>
    <dbReference type="NCBI Taxonomy" id="930089"/>
    <lineage>
        <taxon>Eukaryota</taxon>
        <taxon>Fungi</taxon>
        <taxon>Dikarya</taxon>
        <taxon>Ascomycota</taxon>
        <taxon>Pezizomycotina</taxon>
        <taxon>Dothideomycetes</taxon>
        <taxon>Pleosporomycetidae</taxon>
        <taxon>Pleosporales</taxon>
        <taxon>Pleosporineae</taxon>
        <taxon>Pleosporaceae</taxon>
        <taxon>Bipolaris</taxon>
    </lineage>
</organism>
<dbReference type="Proteomes" id="UP000053841">
    <property type="component" value="Unassembled WGS sequence"/>
</dbReference>
<protein>
    <submittedName>
        <fullName evidence="3">Uncharacterized protein</fullName>
    </submittedName>
</protein>
<dbReference type="KEGG" id="bze:COCCADRAFT_9815"/>
<evidence type="ECO:0000256" key="1">
    <source>
        <dbReference type="SAM" id="MobiDB-lite"/>
    </source>
</evidence>
<feature type="chain" id="PRO_5004885180" evidence="2">
    <location>
        <begin position="22"/>
        <end position="169"/>
    </location>
</feature>
<feature type="region of interest" description="Disordered" evidence="1">
    <location>
        <begin position="24"/>
        <end position="54"/>
    </location>
</feature>
<dbReference type="RefSeq" id="XP_007718051.1">
    <property type="nucleotide sequence ID" value="XM_007719861.1"/>
</dbReference>
<evidence type="ECO:0000313" key="3">
    <source>
        <dbReference type="EMBL" id="EUC27644.1"/>
    </source>
</evidence>
<feature type="compositionally biased region" description="Polar residues" evidence="1">
    <location>
        <begin position="24"/>
        <end position="35"/>
    </location>
</feature>
<keyword evidence="4" id="KW-1185">Reference proteome</keyword>
<keyword evidence="2" id="KW-0732">Signal</keyword>